<sequence length="303" mass="33318">MTESFQRYLRAKRTVDDRALDRRLVETLRNQLASRAADTDGPLRVLEIGAGIGTMLTRFIDWDVLPAGDVRYTAVDIESANTATIPAYLREWAADSEATVTDDPLTVDAGDRRIEVETVVADAVEYADDADGYDLLVGAALLDIIGRDRLPTLLSGLAPGGHYYFPITFDGATRFRPTHPADRAVEAHYHDHMDRKPGGDSRAGDDVLDRLQRLDGATLSGAAGSDWIVRPVDGAYPADEAYFLQHILDTVEAAVREVAGNDFDALDDWLARRREQVAAAELLYCTHQLDFLGRVTTLAEVDS</sequence>
<dbReference type="Proteomes" id="UP001253439">
    <property type="component" value="Unassembled WGS sequence"/>
</dbReference>
<evidence type="ECO:0000313" key="2">
    <source>
        <dbReference type="Proteomes" id="UP001253439"/>
    </source>
</evidence>
<proteinExistence type="predicted"/>
<organism evidence="1 2">
    <name type="scientific">Haloarcula terrestris</name>
    <dbReference type="NCBI Taxonomy" id="2950533"/>
    <lineage>
        <taxon>Archaea</taxon>
        <taxon>Methanobacteriati</taxon>
        <taxon>Methanobacteriota</taxon>
        <taxon>Stenosarchaea group</taxon>
        <taxon>Halobacteria</taxon>
        <taxon>Halobacteriales</taxon>
        <taxon>Haloarculaceae</taxon>
        <taxon>Haloarcula</taxon>
    </lineage>
</organism>
<keyword evidence="1" id="KW-0808">Transferase</keyword>
<name>A0AAE4JHA0_9EURY</name>
<accession>A0AAE4JHA0</accession>
<dbReference type="AlphaFoldDB" id="A0AAE4JHA0"/>
<dbReference type="GO" id="GO:0008168">
    <property type="term" value="F:methyltransferase activity"/>
    <property type="evidence" value="ECO:0007669"/>
    <property type="project" value="UniProtKB-KW"/>
</dbReference>
<comment type="caution">
    <text evidence="1">The sequence shown here is derived from an EMBL/GenBank/DDBJ whole genome shotgun (WGS) entry which is preliminary data.</text>
</comment>
<dbReference type="InterPro" id="IPR029063">
    <property type="entry name" value="SAM-dependent_MTases_sf"/>
</dbReference>
<gene>
    <name evidence="1" type="ORF">NDI54_13375</name>
</gene>
<protein>
    <submittedName>
        <fullName evidence="1">Class I SAM-dependent methyltransferase</fullName>
    </submittedName>
</protein>
<dbReference type="EMBL" id="JAMQOM010000005">
    <property type="protein sequence ID" value="MDS0222333.1"/>
    <property type="molecule type" value="Genomic_DNA"/>
</dbReference>
<dbReference type="RefSeq" id="WP_310896950.1">
    <property type="nucleotide sequence ID" value="NZ_JAMQOM010000005.1"/>
</dbReference>
<dbReference type="SUPFAM" id="SSF53335">
    <property type="entry name" value="S-adenosyl-L-methionine-dependent methyltransferases"/>
    <property type="match status" value="1"/>
</dbReference>
<keyword evidence="2" id="KW-1185">Reference proteome</keyword>
<reference evidence="1 2" key="1">
    <citation type="submission" date="2022-06" db="EMBL/GenBank/DDBJ databases">
        <title>Haloarcula sp. a new haloarchaeum isolate from saline soil.</title>
        <authorList>
            <person name="Strakova D."/>
            <person name="Galisteo C."/>
            <person name="Sanchez-Porro C."/>
            <person name="Ventosa A."/>
        </authorList>
    </citation>
    <scope>NUCLEOTIDE SEQUENCE [LARGE SCALE GENOMIC DNA]</scope>
    <source>
        <strain evidence="1 2">S1AR25-5A</strain>
    </source>
</reference>
<keyword evidence="1" id="KW-0489">Methyltransferase</keyword>
<dbReference type="Gene3D" id="3.40.50.150">
    <property type="entry name" value="Vaccinia Virus protein VP39"/>
    <property type="match status" value="1"/>
</dbReference>
<evidence type="ECO:0000313" key="1">
    <source>
        <dbReference type="EMBL" id="MDS0222333.1"/>
    </source>
</evidence>
<dbReference type="GO" id="GO:0032259">
    <property type="term" value="P:methylation"/>
    <property type="evidence" value="ECO:0007669"/>
    <property type="project" value="UniProtKB-KW"/>
</dbReference>